<comment type="caution">
    <text evidence="6">The sequence shown here is derived from an EMBL/GenBank/DDBJ whole genome shotgun (WGS) entry which is preliminary data.</text>
</comment>
<dbReference type="GO" id="GO:0016758">
    <property type="term" value="F:hexosyltransferase activity"/>
    <property type="evidence" value="ECO:0007669"/>
    <property type="project" value="InterPro"/>
</dbReference>
<evidence type="ECO:0000256" key="1">
    <source>
        <dbReference type="ARBA" id="ARBA00022676"/>
    </source>
</evidence>
<reference evidence="6" key="1">
    <citation type="submission" date="2019-08" db="EMBL/GenBank/DDBJ databases">
        <authorList>
            <person name="Kucharzyk K."/>
            <person name="Murdoch R.W."/>
            <person name="Higgins S."/>
            <person name="Loffler F."/>
        </authorList>
    </citation>
    <scope>NUCLEOTIDE SEQUENCE</scope>
</reference>
<dbReference type="InterPro" id="IPR004276">
    <property type="entry name" value="GlycoTrans_28_N"/>
</dbReference>
<dbReference type="Pfam" id="PF00534">
    <property type="entry name" value="Glycos_transf_1"/>
    <property type="match status" value="1"/>
</dbReference>
<protein>
    <submittedName>
        <fullName evidence="6">UDP-N-acetylglucosamine--N-acetylmuramyl-(Pentapeptide) pyrophosphoryl-undecaprenol N-acetylglucosamine transferase</fullName>
        <ecNumber evidence="6">2.4.1.227</ecNumber>
    </submittedName>
</protein>
<evidence type="ECO:0000313" key="6">
    <source>
        <dbReference type="EMBL" id="MPL61948.1"/>
    </source>
</evidence>
<proteinExistence type="predicted"/>
<evidence type="ECO:0000256" key="3">
    <source>
        <dbReference type="SAM" id="Coils"/>
    </source>
</evidence>
<evidence type="ECO:0000259" key="4">
    <source>
        <dbReference type="Pfam" id="PF00534"/>
    </source>
</evidence>
<keyword evidence="1 6" id="KW-0328">Glycosyltransferase</keyword>
<dbReference type="InterPro" id="IPR001296">
    <property type="entry name" value="Glyco_trans_1"/>
</dbReference>
<feature type="coiled-coil region" evidence="3">
    <location>
        <begin position="319"/>
        <end position="346"/>
    </location>
</feature>
<dbReference type="AlphaFoldDB" id="A0A644T4T4"/>
<dbReference type="GO" id="GO:0005975">
    <property type="term" value="P:carbohydrate metabolic process"/>
    <property type="evidence" value="ECO:0007669"/>
    <property type="project" value="InterPro"/>
</dbReference>
<evidence type="ECO:0000259" key="5">
    <source>
        <dbReference type="Pfam" id="PF03033"/>
    </source>
</evidence>
<sequence>MKALLVITGRGMGGDAVNALNITRALEKKGIQCEIALDSKAPGLLFKNNGYTWHKVSVPQAGGHAATKTATAKAGFKTIKAALETRSLIKKLKIDVVVGIIGGGAVVGCIAAKLANVPAVGIIDTPTDTKICTKLNTCIVLPEAQLFRAENIPKNVFKSFFPLTPGLTKGDKTNALKEIKKSIKENNRNYINAFDEDKPSILFSSGSSLFEMMAKAISNASNLEISDLSERYNLLMVGIPLEDEFLDLIENNNVINLGYINWIRDLYELIDLAVLTDDGVMIQEAMACELPAIALTRVKYGRYHNMAGIFPGAVIESDIDNLNNNIEKALADLEEIKIKSKQYSKEVLSAGDKIAEIVINEANKNKK</sequence>
<feature type="domain" description="Glycosyltransferase family 28 N-terminal" evidence="5">
    <location>
        <begin position="6"/>
        <end position="119"/>
    </location>
</feature>
<dbReference type="PANTHER" id="PTHR21015:SF22">
    <property type="entry name" value="GLYCOSYLTRANSFERASE"/>
    <property type="match status" value="1"/>
</dbReference>
<gene>
    <name evidence="6" type="primary">murG_5</name>
    <name evidence="6" type="ORF">SDC9_07538</name>
</gene>
<name>A0A644T4T4_9ZZZZ</name>
<dbReference type="Gene3D" id="3.40.50.2000">
    <property type="entry name" value="Glycogen Phosphorylase B"/>
    <property type="match status" value="2"/>
</dbReference>
<organism evidence="6">
    <name type="scientific">bioreactor metagenome</name>
    <dbReference type="NCBI Taxonomy" id="1076179"/>
    <lineage>
        <taxon>unclassified sequences</taxon>
        <taxon>metagenomes</taxon>
        <taxon>ecological metagenomes</taxon>
    </lineage>
</organism>
<dbReference type="SUPFAM" id="SSF53756">
    <property type="entry name" value="UDP-Glycosyltransferase/glycogen phosphorylase"/>
    <property type="match status" value="1"/>
</dbReference>
<keyword evidence="2 6" id="KW-0808">Transferase</keyword>
<feature type="domain" description="Glycosyl transferase family 1" evidence="4">
    <location>
        <begin position="194"/>
        <end position="333"/>
    </location>
</feature>
<dbReference type="EC" id="2.4.1.227" evidence="6"/>
<dbReference type="PANTHER" id="PTHR21015">
    <property type="entry name" value="UDP-N-ACETYLGLUCOSAMINE--N-ACETYLMURAMYL-(PENTAPEPTIDE) PYROPHOSPHORYL-UNDECAPRENOL N-ACETYLGLUCOSAMINE TRANSFERASE 1"/>
    <property type="match status" value="1"/>
</dbReference>
<dbReference type="EMBL" id="VSSQ01000016">
    <property type="protein sequence ID" value="MPL61948.1"/>
    <property type="molecule type" value="Genomic_DNA"/>
</dbReference>
<dbReference type="Pfam" id="PF03033">
    <property type="entry name" value="Glyco_transf_28"/>
    <property type="match status" value="1"/>
</dbReference>
<evidence type="ECO:0000256" key="2">
    <source>
        <dbReference type="ARBA" id="ARBA00022679"/>
    </source>
</evidence>
<accession>A0A644T4T4</accession>
<keyword evidence="3" id="KW-0175">Coiled coil</keyword>